<evidence type="ECO:0000256" key="3">
    <source>
        <dbReference type="ARBA" id="ARBA00022475"/>
    </source>
</evidence>
<proteinExistence type="inferred from homology"/>
<sequence length="344" mass="37216">MSEESASVEMGGTQADTSQRIKDRLMEIERAQRIRRFLMLGLVVGVLAATGAGLAYLGFTLAAVVRQFPVFLENMFNFATPDFRFFTLYSSENQLDGWSGLFGSLANPGSLVDAVMGRNEGTSIVGASVVTIIVGLTGTVVGFPLALFFGVLGSERVTPFPFNFLFRGTMSTIRAIPAIVWVLFYIPVFGPTPLSAMFAIATDTIGNMGRLFTDELEEVEEGPIEAISSTGANRSQVISFGMLSQVFSSFIAWALYITEINVRIAISLGVVGAGGLGQYIKGQLAQLAFSRAAAGIFMVIVIVISVELFSSRLRSRLRPEEDTGDGFFAALKRLFDGDRWLGRS</sequence>
<dbReference type="Proteomes" id="UP001596395">
    <property type="component" value="Unassembled WGS sequence"/>
</dbReference>
<keyword evidence="3" id="KW-1003">Cell membrane</keyword>
<dbReference type="SUPFAM" id="SSF161098">
    <property type="entry name" value="MetI-like"/>
    <property type="match status" value="1"/>
</dbReference>
<dbReference type="InterPro" id="IPR000515">
    <property type="entry name" value="MetI-like"/>
</dbReference>
<dbReference type="AlphaFoldDB" id="A0ABD5V8W0"/>
<feature type="transmembrane region" description="Helical" evidence="7">
    <location>
        <begin position="37"/>
        <end position="65"/>
    </location>
</feature>
<comment type="caution">
    <text evidence="9">The sequence shown here is derived from an EMBL/GenBank/DDBJ whole genome shotgun (WGS) entry which is preliminary data.</text>
</comment>
<dbReference type="PANTHER" id="PTHR30043">
    <property type="entry name" value="PHOSPHONATES TRANSPORT SYSTEM PERMEASE PROTEIN"/>
    <property type="match status" value="1"/>
</dbReference>
<evidence type="ECO:0000256" key="5">
    <source>
        <dbReference type="ARBA" id="ARBA00022989"/>
    </source>
</evidence>
<keyword evidence="6 7" id="KW-0472">Membrane</keyword>
<evidence type="ECO:0000259" key="8">
    <source>
        <dbReference type="PROSITE" id="PS50928"/>
    </source>
</evidence>
<evidence type="ECO:0000256" key="2">
    <source>
        <dbReference type="ARBA" id="ARBA00022448"/>
    </source>
</evidence>
<accession>A0ABD5V8W0</accession>
<feature type="transmembrane region" description="Helical" evidence="7">
    <location>
        <begin position="237"/>
        <end position="257"/>
    </location>
</feature>
<dbReference type="PANTHER" id="PTHR30043:SF1">
    <property type="entry name" value="ABC TRANSPORT SYSTEM PERMEASE PROTEIN P69"/>
    <property type="match status" value="1"/>
</dbReference>
<evidence type="ECO:0000313" key="10">
    <source>
        <dbReference type="Proteomes" id="UP001596395"/>
    </source>
</evidence>
<protein>
    <submittedName>
        <fullName evidence="9">PhnE/PtxC family ABC transporter permease</fullName>
    </submittedName>
</protein>
<dbReference type="EMBL" id="JBHSXN010000001">
    <property type="protein sequence ID" value="MFC6951844.1"/>
    <property type="molecule type" value="Genomic_DNA"/>
</dbReference>
<evidence type="ECO:0000256" key="6">
    <source>
        <dbReference type="ARBA" id="ARBA00023136"/>
    </source>
</evidence>
<keyword evidence="4 7" id="KW-0812">Transmembrane</keyword>
<feature type="transmembrane region" description="Helical" evidence="7">
    <location>
        <begin position="264"/>
        <end position="280"/>
    </location>
</feature>
<dbReference type="Pfam" id="PF00528">
    <property type="entry name" value="BPD_transp_1"/>
    <property type="match status" value="1"/>
</dbReference>
<organism evidence="9 10">
    <name type="scientific">Halorubellus litoreus</name>
    <dbReference type="NCBI Taxonomy" id="755308"/>
    <lineage>
        <taxon>Archaea</taxon>
        <taxon>Methanobacteriati</taxon>
        <taxon>Methanobacteriota</taxon>
        <taxon>Stenosarchaea group</taxon>
        <taxon>Halobacteria</taxon>
        <taxon>Halobacteriales</taxon>
        <taxon>Halorubellaceae</taxon>
        <taxon>Halorubellus</taxon>
    </lineage>
</organism>
<reference evidence="9 10" key="1">
    <citation type="journal article" date="2019" name="Int. J. Syst. Evol. Microbiol.">
        <title>The Global Catalogue of Microorganisms (GCM) 10K type strain sequencing project: providing services to taxonomists for standard genome sequencing and annotation.</title>
        <authorList>
            <consortium name="The Broad Institute Genomics Platform"/>
            <consortium name="The Broad Institute Genome Sequencing Center for Infectious Disease"/>
            <person name="Wu L."/>
            <person name="Ma J."/>
        </authorList>
    </citation>
    <scope>NUCLEOTIDE SEQUENCE [LARGE SCALE GENOMIC DNA]</scope>
    <source>
        <strain evidence="9 10">GX26</strain>
    </source>
</reference>
<keyword evidence="5 7" id="KW-1133">Transmembrane helix</keyword>
<dbReference type="Gene3D" id="1.10.3720.10">
    <property type="entry name" value="MetI-like"/>
    <property type="match status" value="1"/>
</dbReference>
<feature type="domain" description="ABC transmembrane type-1" evidence="8">
    <location>
        <begin position="128"/>
        <end position="310"/>
    </location>
</feature>
<gene>
    <name evidence="9" type="ORF">ACFQGB_03120</name>
</gene>
<evidence type="ECO:0000256" key="1">
    <source>
        <dbReference type="ARBA" id="ARBA00004651"/>
    </source>
</evidence>
<name>A0ABD5V8W0_9EURY</name>
<keyword evidence="2 7" id="KW-0813">Transport</keyword>
<evidence type="ECO:0000256" key="7">
    <source>
        <dbReference type="RuleBase" id="RU363032"/>
    </source>
</evidence>
<feature type="transmembrane region" description="Helical" evidence="7">
    <location>
        <begin position="124"/>
        <end position="152"/>
    </location>
</feature>
<evidence type="ECO:0000313" key="9">
    <source>
        <dbReference type="EMBL" id="MFC6951844.1"/>
    </source>
</evidence>
<dbReference type="PROSITE" id="PS50928">
    <property type="entry name" value="ABC_TM1"/>
    <property type="match status" value="1"/>
</dbReference>
<dbReference type="RefSeq" id="WP_336348852.1">
    <property type="nucleotide sequence ID" value="NZ_JAZAQL010000001.1"/>
</dbReference>
<dbReference type="InterPro" id="IPR035906">
    <property type="entry name" value="MetI-like_sf"/>
</dbReference>
<comment type="subcellular location">
    <subcellularLocation>
        <location evidence="1 7">Cell membrane</location>
        <topology evidence="1 7">Multi-pass membrane protein</topology>
    </subcellularLocation>
</comment>
<keyword evidence="10" id="KW-1185">Reference proteome</keyword>
<comment type="similarity">
    <text evidence="7">Belongs to the binding-protein-dependent transport system permease family.</text>
</comment>
<dbReference type="CDD" id="cd06261">
    <property type="entry name" value="TM_PBP2"/>
    <property type="match status" value="1"/>
</dbReference>
<dbReference type="GO" id="GO:0005886">
    <property type="term" value="C:plasma membrane"/>
    <property type="evidence" value="ECO:0007669"/>
    <property type="project" value="UniProtKB-SubCell"/>
</dbReference>
<evidence type="ECO:0000256" key="4">
    <source>
        <dbReference type="ARBA" id="ARBA00022692"/>
    </source>
</evidence>
<feature type="transmembrane region" description="Helical" evidence="7">
    <location>
        <begin position="292"/>
        <end position="309"/>
    </location>
</feature>